<dbReference type="PANTHER" id="PTHR46344:SF4">
    <property type="entry name" value="OS07G0153400 PROTEIN"/>
    <property type="match status" value="1"/>
</dbReference>
<dbReference type="InterPro" id="IPR015915">
    <property type="entry name" value="Kelch-typ_b-propeller"/>
</dbReference>
<gene>
    <name evidence="3" type="ORF">ANE_LOCUS3489</name>
</gene>
<evidence type="ECO:0000256" key="1">
    <source>
        <dbReference type="ARBA" id="ARBA00022441"/>
    </source>
</evidence>
<comment type="caution">
    <text evidence="3">The sequence shown here is derived from an EMBL/GenBank/DDBJ whole genome shotgun (WGS) entry which is preliminary data.</text>
</comment>
<keyword evidence="1" id="KW-0880">Kelch repeat</keyword>
<dbReference type="Pfam" id="PF01344">
    <property type="entry name" value="Kelch_1"/>
    <property type="match status" value="1"/>
</dbReference>
<dbReference type="SUPFAM" id="SSF117281">
    <property type="entry name" value="Kelch motif"/>
    <property type="match status" value="1"/>
</dbReference>
<dbReference type="PANTHER" id="PTHR46344">
    <property type="entry name" value="OS02G0202900 PROTEIN"/>
    <property type="match status" value="1"/>
</dbReference>
<dbReference type="EMBL" id="CABITT030000001">
    <property type="protein sequence ID" value="VVA93044.1"/>
    <property type="molecule type" value="Genomic_DNA"/>
</dbReference>
<evidence type="ECO:0000256" key="2">
    <source>
        <dbReference type="ARBA" id="ARBA00022737"/>
    </source>
</evidence>
<evidence type="ECO:0000313" key="4">
    <source>
        <dbReference type="Proteomes" id="UP000489600"/>
    </source>
</evidence>
<evidence type="ECO:0000313" key="3">
    <source>
        <dbReference type="EMBL" id="VVA93044.1"/>
    </source>
</evidence>
<accession>A0A565AVW1</accession>
<organism evidence="3 4">
    <name type="scientific">Arabis nemorensis</name>
    <dbReference type="NCBI Taxonomy" id="586526"/>
    <lineage>
        <taxon>Eukaryota</taxon>
        <taxon>Viridiplantae</taxon>
        <taxon>Streptophyta</taxon>
        <taxon>Embryophyta</taxon>
        <taxon>Tracheophyta</taxon>
        <taxon>Spermatophyta</taxon>
        <taxon>Magnoliopsida</taxon>
        <taxon>eudicotyledons</taxon>
        <taxon>Gunneridae</taxon>
        <taxon>Pentapetalae</taxon>
        <taxon>rosids</taxon>
        <taxon>malvids</taxon>
        <taxon>Brassicales</taxon>
        <taxon>Brassicaceae</taxon>
        <taxon>Arabideae</taxon>
        <taxon>Arabis</taxon>
    </lineage>
</organism>
<dbReference type="Proteomes" id="UP000489600">
    <property type="component" value="Unassembled WGS sequence"/>
</dbReference>
<keyword evidence="4" id="KW-1185">Reference proteome</keyword>
<dbReference type="Gene3D" id="2.120.10.80">
    <property type="entry name" value="Kelch-type beta propeller"/>
    <property type="match status" value="1"/>
</dbReference>
<dbReference type="OrthoDB" id="45365at2759"/>
<dbReference type="InterPro" id="IPR006652">
    <property type="entry name" value="Kelch_1"/>
</dbReference>
<dbReference type="AlphaFoldDB" id="A0A565AVW1"/>
<sequence length="216" mass="24727">MRNLTWHEIPAMPCRDKVCPHEFRSVSMPREGTMFVCGGMVLDYDYPLDVVLKYDMVRNHWTVTNKMITARSFFASGVINGMMYAAGGNAADLFELDSAEVLNPLDGNWRPVSNMVTHMSSYDAAILNGKLLVTEGWLWPFFVSPRGQVYDARTDQWELMAMGLKEGWTASIVVYDRLFVMSELERMRMKVYDSVTDSWETINGPELLWRVGADEK</sequence>
<evidence type="ECO:0008006" key="5">
    <source>
        <dbReference type="Google" id="ProtNLM"/>
    </source>
</evidence>
<reference evidence="3" key="1">
    <citation type="submission" date="2019-07" db="EMBL/GenBank/DDBJ databases">
        <authorList>
            <person name="Dittberner H."/>
        </authorList>
    </citation>
    <scope>NUCLEOTIDE SEQUENCE [LARGE SCALE GENOMIC DNA]</scope>
</reference>
<protein>
    <recommendedName>
        <fullName evidence="5">F-box associated domain-containing protein</fullName>
    </recommendedName>
</protein>
<proteinExistence type="predicted"/>
<name>A0A565AVW1_9BRAS</name>
<keyword evidence="2" id="KW-0677">Repeat</keyword>
<dbReference type="SMART" id="SM00612">
    <property type="entry name" value="Kelch"/>
    <property type="match status" value="2"/>
</dbReference>